<protein>
    <submittedName>
        <fullName evidence="1">Uncharacterized protein</fullName>
    </submittedName>
</protein>
<gene>
    <name evidence="1" type="ORF">L210DRAFT_835709</name>
</gene>
<reference evidence="1" key="1">
    <citation type="submission" date="2019-10" db="EMBL/GenBank/DDBJ databases">
        <authorList>
            <consortium name="DOE Joint Genome Institute"/>
            <person name="Kuo A."/>
            <person name="Miyauchi S."/>
            <person name="Kiss E."/>
            <person name="Drula E."/>
            <person name="Kohler A."/>
            <person name="Sanchez-Garcia M."/>
            <person name="Andreopoulos B."/>
            <person name="Barry K.W."/>
            <person name="Bonito G."/>
            <person name="Buee M."/>
            <person name="Carver A."/>
            <person name="Chen C."/>
            <person name="Cichocki N."/>
            <person name="Clum A."/>
            <person name="Culley D."/>
            <person name="Crous P.W."/>
            <person name="Fauchery L."/>
            <person name="Girlanda M."/>
            <person name="Hayes R."/>
            <person name="Keri Z."/>
            <person name="LaButti K."/>
            <person name="Lipzen A."/>
            <person name="Lombard V."/>
            <person name="Magnuson J."/>
            <person name="Maillard F."/>
            <person name="Morin E."/>
            <person name="Murat C."/>
            <person name="Nolan M."/>
            <person name="Ohm R."/>
            <person name="Pangilinan J."/>
            <person name="Pereira M."/>
            <person name="Perotto S."/>
            <person name="Peter M."/>
            <person name="Riley R."/>
            <person name="Sitrit Y."/>
            <person name="Stielow B."/>
            <person name="Szollosi G."/>
            <person name="Zifcakova L."/>
            <person name="Stursova M."/>
            <person name="Spatafora J.W."/>
            <person name="Tedersoo L."/>
            <person name="Vaario L.-M."/>
            <person name="Yamada A."/>
            <person name="Yan M."/>
            <person name="Wang P."/>
            <person name="Xu J."/>
            <person name="Bruns T."/>
            <person name="Baldrian P."/>
            <person name="Vilgalys R."/>
            <person name="Henrissat B."/>
            <person name="Grigoriev I.V."/>
            <person name="Hibbett D."/>
            <person name="Nagy L.G."/>
            <person name="Martin F.M."/>
        </authorList>
    </citation>
    <scope>NUCLEOTIDE SEQUENCE</scope>
    <source>
        <strain evidence="1">BED1</strain>
    </source>
</reference>
<accession>A0AAD4C349</accession>
<name>A0AAD4C349_BOLED</name>
<organism evidence="1 2">
    <name type="scientific">Boletus edulis BED1</name>
    <dbReference type="NCBI Taxonomy" id="1328754"/>
    <lineage>
        <taxon>Eukaryota</taxon>
        <taxon>Fungi</taxon>
        <taxon>Dikarya</taxon>
        <taxon>Basidiomycota</taxon>
        <taxon>Agaricomycotina</taxon>
        <taxon>Agaricomycetes</taxon>
        <taxon>Agaricomycetidae</taxon>
        <taxon>Boletales</taxon>
        <taxon>Boletineae</taxon>
        <taxon>Boletaceae</taxon>
        <taxon>Boletoideae</taxon>
        <taxon>Boletus</taxon>
    </lineage>
</organism>
<evidence type="ECO:0000313" key="2">
    <source>
        <dbReference type="Proteomes" id="UP001194468"/>
    </source>
</evidence>
<evidence type="ECO:0000313" key="1">
    <source>
        <dbReference type="EMBL" id="KAF8447361.1"/>
    </source>
</evidence>
<reference evidence="1" key="2">
    <citation type="journal article" date="2020" name="Nat. Commun.">
        <title>Large-scale genome sequencing of mycorrhizal fungi provides insights into the early evolution of symbiotic traits.</title>
        <authorList>
            <person name="Miyauchi S."/>
            <person name="Kiss E."/>
            <person name="Kuo A."/>
            <person name="Drula E."/>
            <person name="Kohler A."/>
            <person name="Sanchez-Garcia M."/>
            <person name="Morin E."/>
            <person name="Andreopoulos B."/>
            <person name="Barry K.W."/>
            <person name="Bonito G."/>
            <person name="Buee M."/>
            <person name="Carver A."/>
            <person name="Chen C."/>
            <person name="Cichocki N."/>
            <person name="Clum A."/>
            <person name="Culley D."/>
            <person name="Crous P.W."/>
            <person name="Fauchery L."/>
            <person name="Girlanda M."/>
            <person name="Hayes R.D."/>
            <person name="Keri Z."/>
            <person name="LaButti K."/>
            <person name="Lipzen A."/>
            <person name="Lombard V."/>
            <person name="Magnuson J."/>
            <person name="Maillard F."/>
            <person name="Murat C."/>
            <person name="Nolan M."/>
            <person name="Ohm R.A."/>
            <person name="Pangilinan J."/>
            <person name="Pereira M.F."/>
            <person name="Perotto S."/>
            <person name="Peter M."/>
            <person name="Pfister S."/>
            <person name="Riley R."/>
            <person name="Sitrit Y."/>
            <person name="Stielow J.B."/>
            <person name="Szollosi G."/>
            <person name="Zifcakova L."/>
            <person name="Stursova M."/>
            <person name="Spatafora J.W."/>
            <person name="Tedersoo L."/>
            <person name="Vaario L.M."/>
            <person name="Yamada A."/>
            <person name="Yan M."/>
            <person name="Wang P."/>
            <person name="Xu J."/>
            <person name="Bruns T."/>
            <person name="Baldrian P."/>
            <person name="Vilgalys R."/>
            <person name="Dunand C."/>
            <person name="Henrissat B."/>
            <person name="Grigoriev I.V."/>
            <person name="Hibbett D."/>
            <person name="Nagy L.G."/>
            <person name="Martin F.M."/>
        </authorList>
    </citation>
    <scope>NUCLEOTIDE SEQUENCE</scope>
    <source>
        <strain evidence="1">BED1</strain>
    </source>
</reference>
<dbReference type="Proteomes" id="UP001194468">
    <property type="component" value="Unassembled WGS sequence"/>
</dbReference>
<feature type="non-terminal residue" evidence="1">
    <location>
        <position position="56"/>
    </location>
</feature>
<keyword evidence="2" id="KW-1185">Reference proteome</keyword>
<sequence length="56" mass="6312">RFNNTSLPSSFSKDGKWRKVVITTLCLWAAGQADVWNISKAQIAEVLKEIMSIVYP</sequence>
<comment type="caution">
    <text evidence="1">The sequence shown here is derived from an EMBL/GenBank/DDBJ whole genome shotgun (WGS) entry which is preliminary data.</text>
</comment>
<dbReference type="EMBL" id="WHUW01000004">
    <property type="protein sequence ID" value="KAF8447361.1"/>
    <property type="molecule type" value="Genomic_DNA"/>
</dbReference>
<proteinExistence type="predicted"/>
<feature type="non-terminal residue" evidence="1">
    <location>
        <position position="1"/>
    </location>
</feature>
<dbReference type="AlphaFoldDB" id="A0AAD4C349"/>